<proteinExistence type="predicted"/>
<dbReference type="EMBL" id="NSJZ01000035">
    <property type="protein sequence ID" value="PAU95051.1"/>
    <property type="molecule type" value="Genomic_DNA"/>
</dbReference>
<accession>A0A2A2GBV9</accession>
<dbReference type="Proteomes" id="UP000218023">
    <property type="component" value="Unassembled WGS sequence"/>
</dbReference>
<evidence type="ECO:0000313" key="1">
    <source>
        <dbReference type="EMBL" id="PAU95051.1"/>
    </source>
</evidence>
<gene>
    <name evidence="1" type="ORF">CK240_16695</name>
</gene>
<protein>
    <submittedName>
        <fullName evidence="1">Uncharacterized protein</fullName>
    </submittedName>
</protein>
<sequence length="68" mass="7528">MFIFILVAHAFSYAPLGHEPADILQHFIKFLGLECRIGEVSEHLLTLEQDLQRVAVARHLSSPASATA</sequence>
<name>A0A2A2GBV9_9RHOB</name>
<dbReference type="AlphaFoldDB" id="A0A2A2GBV9"/>
<keyword evidence="2" id="KW-1185">Reference proteome</keyword>
<organism evidence="1 2">
    <name type="scientific">Paracoccus salipaludis</name>
    <dbReference type="NCBI Taxonomy" id="2032623"/>
    <lineage>
        <taxon>Bacteria</taxon>
        <taxon>Pseudomonadati</taxon>
        <taxon>Pseudomonadota</taxon>
        <taxon>Alphaproteobacteria</taxon>
        <taxon>Rhodobacterales</taxon>
        <taxon>Paracoccaceae</taxon>
        <taxon>Paracoccus</taxon>
    </lineage>
</organism>
<reference evidence="1 2" key="1">
    <citation type="submission" date="2017-09" db="EMBL/GenBank/DDBJ databases">
        <title>Paracoccus alkalisoli sp. nov., isolated from saline alkaline soil.</title>
        <authorList>
            <person name="Dong X."/>
            <person name="Zhang G."/>
        </authorList>
    </citation>
    <scope>NUCLEOTIDE SEQUENCE [LARGE SCALE GENOMIC DNA]</scope>
    <source>
        <strain evidence="1 2">WN007</strain>
    </source>
</reference>
<comment type="caution">
    <text evidence="1">The sequence shown here is derived from an EMBL/GenBank/DDBJ whole genome shotgun (WGS) entry which is preliminary data.</text>
</comment>
<evidence type="ECO:0000313" key="2">
    <source>
        <dbReference type="Proteomes" id="UP000218023"/>
    </source>
</evidence>